<organism evidence="4 5">
    <name type="scientific">Alistipes timonensis JC136</name>
    <dbReference type="NCBI Taxonomy" id="1033731"/>
    <lineage>
        <taxon>Bacteria</taxon>
        <taxon>Pseudomonadati</taxon>
        <taxon>Bacteroidota</taxon>
        <taxon>Bacteroidia</taxon>
        <taxon>Bacteroidales</taxon>
        <taxon>Rikenellaceae</taxon>
        <taxon>Alistipes</taxon>
    </lineage>
</organism>
<keyword evidence="5" id="KW-1185">Reference proteome</keyword>
<evidence type="ECO:0000259" key="2">
    <source>
        <dbReference type="Pfam" id="PF17389"/>
    </source>
</evidence>
<dbReference type="Gene3D" id="1.50.10.10">
    <property type="match status" value="1"/>
</dbReference>
<evidence type="ECO:0000313" key="4">
    <source>
        <dbReference type="EMBL" id="SEA18892.1"/>
    </source>
</evidence>
<dbReference type="PANTHER" id="PTHR34987:SF6">
    <property type="entry name" value="ALPHA-L-RHAMNOSIDASE SIX-HAIRPIN GLYCOSIDASE DOMAIN-CONTAINING PROTEIN"/>
    <property type="match status" value="1"/>
</dbReference>
<name>A0A1H3Z6H9_9BACT</name>
<dbReference type="AlphaFoldDB" id="A0A1H3Z6H9"/>
<dbReference type="PANTHER" id="PTHR34987">
    <property type="entry name" value="C, PUTATIVE (AFU_ORTHOLOGUE AFUA_3G02880)-RELATED"/>
    <property type="match status" value="1"/>
</dbReference>
<dbReference type="OrthoDB" id="9815108at2"/>
<dbReference type="RefSeq" id="WP_010264147.1">
    <property type="nucleotide sequence ID" value="NZ_CAEG01000012.1"/>
</dbReference>
<proteinExistence type="predicted"/>
<dbReference type="InterPro" id="IPR012341">
    <property type="entry name" value="6hp_glycosidase-like_sf"/>
</dbReference>
<protein>
    <submittedName>
        <fullName evidence="4">Alpha-L-rhamnosidase</fullName>
    </submittedName>
</protein>
<feature type="domain" description="Alpha-L-rhamnosidase six-hairpin glycosidase" evidence="2">
    <location>
        <begin position="199"/>
        <end position="344"/>
    </location>
</feature>
<dbReference type="InterPro" id="IPR008928">
    <property type="entry name" value="6-hairpin_glycosidase_sf"/>
</dbReference>
<feature type="chain" id="PRO_5010187122" evidence="1">
    <location>
        <begin position="23"/>
        <end position="591"/>
    </location>
</feature>
<reference evidence="4 5" key="1">
    <citation type="submission" date="2016-10" db="EMBL/GenBank/DDBJ databases">
        <authorList>
            <person name="de Groot N.N."/>
        </authorList>
    </citation>
    <scope>NUCLEOTIDE SEQUENCE [LARGE SCALE GENOMIC DNA]</scope>
    <source>
        <strain evidence="4 5">DSM 25383</strain>
    </source>
</reference>
<feature type="signal peptide" evidence="1">
    <location>
        <begin position="1"/>
        <end position="22"/>
    </location>
</feature>
<evidence type="ECO:0000259" key="3">
    <source>
        <dbReference type="Pfam" id="PF17390"/>
    </source>
</evidence>
<evidence type="ECO:0000313" key="5">
    <source>
        <dbReference type="Proteomes" id="UP000183253"/>
    </source>
</evidence>
<gene>
    <name evidence="4" type="ORF">SAMN05444145_10296</name>
</gene>
<dbReference type="STRING" id="1033731.SAMN05444145_10296"/>
<dbReference type="Pfam" id="PF17389">
    <property type="entry name" value="Bac_rhamnosid6H"/>
    <property type="match status" value="1"/>
</dbReference>
<dbReference type="Gene3D" id="2.60.420.10">
    <property type="entry name" value="Maltose phosphorylase, domain 3"/>
    <property type="match status" value="1"/>
</dbReference>
<dbReference type="SUPFAM" id="SSF48208">
    <property type="entry name" value="Six-hairpin glycosidases"/>
    <property type="match status" value="1"/>
</dbReference>
<dbReference type="Proteomes" id="UP000183253">
    <property type="component" value="Unassembled WGS sequence"/>
</dbReference>
<evidence type="ECO:0000256" key="1">
    <source>
        <dbReference type="SAM" id="SignalP"/>
    </source>
</evidence>
<dbReference type="InterPro" id="IPR035398">
    <property type="entry name" value="Bac_rhamnosid_C"/>
</dbReference>
<feature type="domain" description="Alpha-L-rhamnosidase C-terminal" evidence="3">
    <location>
        <begin position="526"/>
        <end position="587"/>
    </location>
</feature>
<keyword evidence="1" id="KW-0732">Signal</keyword>
<dbReference type="InterPro" id="IPR035396">
    <property type="entry name" value="Bac_rhamnosid6H"/>
</dbReference>
<dbReference type="Pfam" id="PF17390">
    <property type="entry name" value="Bac_rhamnosid_C"/>
    <property type="match status" value="1"/>
</dbReference>
<sequence>MPRLLKLAVSIFFVSFSLSVSAARPQLPPAWDGSPARFDSRTYAYMPPVRIVAQDEPGLISGCDLLLESGNGQSDLQNARICVLRSRDGRRPGLLLDFGRELQGGLRIVTGMPADNRPVRVRIRFGESVSEAMCDIDGVNGASNDHAVRDFTLALPWLGTVECGDSGFRFARIDLLDDDRELHLKQVEAVFQYRDIPYVGSFRSSDERLDRIWATGAYTVHLCMQEFLWDGVKRDRLVWVGDLHPEIMTVNSVFGYNEVVPRSLDLARDTTPLPGWMNGISSYSLWWIIIHSDWYRYHGDRAYLAEQRPYLTALLRQIFGKIGPDGRERLDGTRFLDWPSSDDAASTAAGLQSLTILALDAGAGLCDALGDAALAAECRTKAALMRNCPVGDGGEAKQGRSLMVLAGLADPAETDRDYISKGGSNGFSTFYGYYMLRAMAAAGNYEGALERIREYWGAMLDLGATTFWEDFDMAWLPAGRIDEPVPAGMRDLHRECGAYCYKGFRHSLCHGWASGPTAWLTEYVLGVGVVEPGCRRLRIDPHLGDLEWVEGTFPTPYGVVKIRHEKAADGTVKSRVETPRGVKAELVKHNR</sequence>
<accession>A0A1H3Z6H9</accession>
<dbReference type="EMBL" id="FNRI01000002">
    <property type="protein sequence ID" value="SEA18892.1"/>
    <property type="molecule type" value="Genomic_DNA"/>
</dbReference>
<dbReference type="GO" id="GO:0005975">
    <property type="term" value="P:carbohydrate metabolic process"/>
    <property type="evidence" value="ECO:0007669"/>
    <property type="project" value="InterPro"/>
</dbReference>